<name>A0AC61RWX0_9FIRM</name>
<dbReference type="EMBL" id="SRYA01000018">
    <property type="protein sequence ID" value="TGY96321.1"/>
    <property type="molecule type" value="Genomic_DNA"/>
</dbReference>
<organism evidence="1 2">
    <name type="scientific">Petralouisia muris</name>
    <dbReference type="NCBI Taxonomy" id="3032872"/>
    <lineage>
        <taxon>Bacteria</taxon>
        <taxon>Bacillati</taxon>
        <taxon>Bacillota</taxon>
        <taxon>Clostridia</taxon>
        <taxon>Lachnospirales</taxon>
        <taxon>Lachnospiraceae</taxon>
        <taxon>Petralouisia</taxon>
    </lineage>
</organism>
<sequence>MGQGITIQSVERAFHILECFTGSISELGITDISRQMGLGKSTIYGLVNTLVQEGYLEQNPENKCYRLGIKLFEMGCIVQERMDIREIAKPYLKELSSCFKMTVHMGLYKDYEVVYIDKVDAPDTRIVYFQVGKRAPMYCTGIGKAVLAELEQREIEFLLEGQKRESFTPHTLTVKDDIIRELEEIRQRGYAIDNEEVELGLKCVASAIYDYQGKPAAAISISSSAVRMTEEQIEKASQKLKRAAGDISRKLGYRSSAE</sequence>
<proteinExistence type="predicted"/>
<keyword evidence="2" id="KW-1185">Reference proteome</keyword>
<comment type="caution">
    <text evidence="1">The sequence shown here is derived from an EMBL/GenBank/DDBJ whole genome shotgun (WGS) entry which is preliminary data.</text>
</comment>
<evidence type="ECO:0000313" key="1">
    <source>
        <dbReference type="EMBL" id="TGY96321.1"/>
    </source>
</evidence>
<reference evidence="1" key="1">
    <citation type="submission" date="2019-04" db="EMBL/GenBank/DDBJ databases">
        <title>Microbes associate with the intestines of laboratory mice.</title>
        <authorList>
            <person name="Navarre W."/>
            <person name="Wong E."/>
            <person name="Huang K."/>
            <person name="Tropini C."/>
            <person name="Ng K."/>
            <person name="Yu B."/>
        </authorList>
    </citation>
    <scope>NUCLEOTIDE SEQUENCE</scope>
    <source>
        <strain evidence="1">NM01_1-7b</strain>
    </source>
</reference>
<protein>
    <submittedName>
        <fullName evidence="1">IclR family transcriptional regulator</fullName>
    </submittedName>
</protein>
<evidence type="ECO:0000313" key="2">
    <source>
        <dbReference type="Proteomes" id="UP000304953"/>
    </source>
</evidence>
<accession>A0AC61RWX0</accession>
<gene>
    <name evidence="1" type="ORF">E5329_10775</name>
</gene>
<dbReference type="Proteomes" id="UP000304953">
    <property type="component" value="Unassembled WGS sequence"/>
</dbReference>